<keyword evidence="6 7" id="KW-0592">Phosphate transport</keyword>
<evidence type="ECO:0000259" key="9">
    <source>
        <dbReference type="Pfam" id="PF12849"/>
    </source>
</evidence>
<sequence length="375" mass="38840">MFKMKMLSAVVAAGLMMGAGAASAQVVGGGATLPEVLYNDLFTSFEDYIGVGSGAGKRAFFNNNPAEFGLPTGTTVDYAGSDSLVSSTEANNYATNNEAAFGPLIQIPSVLTSVTVPYNVSGVTNLNLTSEQLAGIFSGRITNWSDVGGPNQPITVVYRPDGSGTTEIFARHLNNRSASDFPSVSNVFWTALGLPNQAALPSNFVAGDSLGTTGSAGIVEVVDATPYSIGYVSPDFVNESSNAEVARVNGVLPTPANVQTAVGTLAPPSPANRANPLAWGISIANPASGYSIVASTNLILSQCYVSTQDTSDIRDMLATLYGTAGTWDAAIGTHGFVPLPANWKTAVRQTFVDQSNSLELAVGHPTECANRGRPQ</sequence>
<dbReference type="Gene3D" id="3.40.190.10">
    <property type="entry name" value="Periplasmic binding protein-like II"/>
    <property type="match status" value="2"/>
</dbReference>
<evidence type="ECO:0000313" key="10">
    <source>
        <dbReference type="EMBL" id="ARP97237.1"/>
    </source>
</evidence>
<evidence type="ECO:0000256" key="3">
    <source>
        <dbReference type="ARBA" id="ARBA00011529"/>
    </source>
</evidence>
<protein>
    <recommendedName>
        <fullName evidence="4 7">Phosphate-binding protein PstS</fullName>
    </recommendedName>
</protein>
<dbReference type="GO" id="GO:0043190">
    <property type="term" value="C:ATP-binding cassette (ABC) transporter complex"/>
    <property type="evidence" value="ECO:0007669"/>
    <property type="project" value="InterPro"/>
</dbReference>
<evidence type="ECO:0000256" key="2">
    <source>
        <dbReference type="ARBA" id="ARBA00008725"/>
    </source>
</evidence>
<dbReference type="InterPro" id="IPR050962">
    <property type="entry name" value="Phosphate-bind_PstS"/>
</dbReference>
<evidence type="ECO:0000256" key="8">
    <source>
        <dbReference type="SAM" id="SignalP"/>
    </source>
</evidence>
<evidence type="ECO:0000256" key="1">
    <source>
        <dbReference type="ARBA" id="ARBA00002841"/>
    </source>
</evidence>
<evidence type="ECO:0000256" key="5">
    <source>
        <dbReference type="ARBA" id="ARBA00022448"/>
    </source>
</evidence>
<dbReference type="AlphaFoldDB" id="A0A1W6ZIZ8"/>
<accession>A0A1W6ZIZ8</accession>
<dbReference type="GO" id="GO:0042301">
    <property type="term" value="F:phosphate ion binding"/>
    <property type="evidence" value="ECO:0007669"/>
    <property type="project" value="InterPro"/>
</dbReference>
<keyword evidence="11" id="KW-1185">Reference proteome</keyword>
<evidence type="ECO:0000313" key="11">
    <source>
        <dbReference type="Proteomes" id="UP000194161"/>
    </source>
</evidence>
<gene>
    <name evidence="10" type="ORF">CAL15_02140</name>
</gene>
<dbReference type="InterPro" id="IPR024370">
    <property type="entry name" value="PBP_domain"/>
</dbReference>
<dbReference type="PANTHER" id="PTHR42996">
    <property type="entry name" value="PHOSPHATE-BINDING PROTEIN PSTS"/>
    <property type="match status" value="1"/>
</dbReference>
<dbReference type="PANTHER" id="PTHR42996:SF1">
    <property type="entry name" value="PHOSPHATE-BINDING PROTEIN PSTS"/>
    <property type="match status" value="1"/>
</dbReference>
<dbReference type="EMBL" id="CP021111">
    <property type="protein sequence ID" value="ARP97237.1"/>
    <property type="molecule type" value="Genomic_DNA"/>
</dbReference>
<keyword evidence="5 7" id="KW-0813">Transport</keyword>
<evidence type="ECO:0000256" key="6">
    <source>
        <dbReference type="ARBA" id="ARBA00022592"/>
    </source>
</evidence>
<dbReference type="InterPro" id="IPR005673">
    <property type="entry name" value="ABC_phos-bd_PstS"/>
</dbReference>
<comment type="subunit">
    <text evidence="3 7">The complex is composed of two ATP-binding proteins (PstB), two transmembrane proteins (PstC and PstA) and a solute-binding protein (PstS).</text>
</comment>
<dbReference type="PIRSF" id="PIRSF002756">
    <property type="entry name" value="PstS"/>
    <property type="match status" value="1"/>
</dbReference>
<proteinExistence type="inferred from homology"/>
<feature type="domain" description="PBP" evidence="9">
    <location>
        <begin position="47"/>
        <end position="254"/>
    </location>
</feature>
<dbReference type="SUPFAM" id="SSF53850">
    <property type="entry name" value="Periplasmic binding protein-like II"/>
    <property type="match status" value="1"/>
</dbReference>
<dbReference type="Proteomes" id="UP000194161">
    <property type="component" value="Chromosome"/>
</dbReference>
<evidence type="ECO:0000256" key="4">
    <source>
        <dbReference type="ARBA" id="ARBA00021889"/>
    </source>
</evidence>
<dbReference type="GO" id="GO:0035435">
    <property type="term" value="P:phosphate ion transmembrane transport"/>
    <property type="evidence" value="ECO:0007669"/>
    <property type="project" value="InterPro"/>
</dbReference>
<comment type="function">
    <text evidence="1 7">Part of the ABC transporter complex PstSACB involved in phosphate import.</text>
</comment>
<dbReference type="Pfam" id="PF12849">
    <property type="entry name" value="PBP_like_2"/>
    <property type="match status" value="1"/>
</dbReference>
<dbReference type="OrthoDB" id="9801510at2"/>
<evidence type="ECO:0000256" key="7">
    <source>
        <dbReference type="PIRNR" id="PIRNR002756"/>
    </source>
</evidence>
<feature type="chain" id="PRO_5013366339" description="Phosphate-binding protein PstS" evidence="8">
    <location>
        <begin position="25"/>
        <end position="375"/>
    </location>
</feature>
<feature type="signal peptide" evidence="8">
    <location>
        <begin position="1"/>
        <end position="24"/>
    </location>
</feature>
<name>A0A1W6ZIZ8_9BORD</name>
<dbReference type="KEGG" id="bgm:CAL15_02140"/>
<organism evidence="10 11">
    <name type="scientific">Bordetella genomosp. 13</name>
    <dbReference type="NCBI Taxonomy" id="463040"/>
    <lineage>
        <taxon>Bacteria</taxon>
        <taxon>Pseudomonadati</taxon>
        <taxon>Pseudomonadota</taxon>
        <taxon>Betaproteobacteria</taxon>
        <taxon>Burkholderiales</taxon>
        <taxon>Alcaligenaceae</taxon>
        <taxon>Bordetella</taxon>
    </lineage>
</organism>
<dbReference type="STRING" id="463040.CAL15_02140"/>
<comment type="similarity">
    <text evidence="2 7">Belongs to the PstS family.</text>
</comment>
<keyword evidence="8" id="KW-0732">Signal</keyword>
<reference evidence="10 11" key="1">
    <citation type="submission" date="2017-05" db="EMBL/GenBank/DDBJ databases">
        <title>Complete and WGS of Bordetella genogroups.</title>
        <authorList>
            <person name="Spilker T."/>
            <person name="LiPuma J."/>
        </authorList>
    </citation>
    <scope>NUCLEOTIDE SEQUENCE [LARGE SCALE GENOMIC DNA]</scope>
    <source>
        <strain evidence="10 11">AU7206</strain>
    </source>
</reference>